<dbReference type="PANTHER" id="PTHR23159">
    <property type="entry name" value="CENTROSOMAL PROTEIN 2"/>
    <property type="match status" value="1"/>
</dbReference>
<protein>
    <submittedName>
        <fullName evidence="3">Uncharacterized protein</fullName>
    </submittedName>
</protein>
<feature type="coiled-coil region" evidence="1">
    <location>
        <begin position="902"/>
        <end position="929"/>
    </location>
</feature>
<dbReference type="EMBL" id="DS268407">
    <property type="protein sequence ID" value="EFO82445.1"/>
    <property type="molecule type" value="Genomic_DNA"/>
</dbReference>
<feature type="region of interest" description="Disordered" evidence="2">
    <location>
        <begin position="87"/>
        <end position="113"/>
    </location>
</feature>
<evidence type="ECO:0000313" key="4">
    <source>
        <dbReference type="Proteomes" id="UP000008281"/>
    </source>
</evidence>
<feature type="coiled-coil region" evidence="1">
    <location>
        <begin position="1245"/>
        <end position="1272"/>
    </location>
</feature>
<feature type="coiled-coil region" evidence="1">
    <location>
        <begin position="198"/>
        <end position="273"/>
    </location>
</feature>
<feature type="region of interest" description="Disordered" evidence="2">
    <location>
        <begin position="1"/>
        <end position="64"/>
    </location>
</feature>
<feature type="compositionally biased region" description="Basic and acidic residues" evidence="2">
    <location>
        <begin position="1357"/>
        <end position="1373"/>
    </location>
</feature>
<accession>E3LDZ5</accession>
<feature type="compositionally biased region" description="Basic and acidic residues" evidence="2">
    <location>
        <begin position="1333"/>
        <end position="1345"/>
    </location>
</feature>
<feature type="coiled-coil region" evidence="1">
    <location>
        <begin position="505"/>
        <end position="602"/>
    </location>
</feature>
<dbReference type="OrthoDB" id="5807119at2759"/>
<dbReference type="HOGENOM" id="CLU_242747_0_0_1"/>
<feature type="coiled-coil region" evidence="1">
    <location>
        <begin position="1154"/>
        <end position="1188"/>
    </location>
</feature>
<keyword evidence="4" id="KW-1185">Reference proteome</keyword>
<dbReference type="PANTHER" id="PTHR23159:SF60">
    <property type="entry name" value="SPINDLE ASSEMBLY ABNORMAL PROTEIN 4"/>
    <property type="match status" value="1"/>
</dbReference>
<dbReference type="OMA" id="VTWWEKN"/>
<feature type="coiled-coil region" evidence="1">
    <location>
        <begin position="690"/>
        <end position="728"/>
    </location>
</feature>
<feature type="coiled-coil region" evidence="1">
    <location>
        <begin position="959"/>
        <end position="1043"/>
    </location>
</feature>
<feature type="region of interest" description="Disordered" evidence="2">
    <location>
        <begin position="1330"/>
        <end position="1379"/>
    </location>
</feature>
<feature type="compositionally biased region" description="Basic and acidic residues" evidence="2">
    <location>
        <begin position="94"/>
        <end position="113"/>
    </location>
</feature>
<feature type="region of interest" description="Disordered" evidence="2">
    <location>
        <begin position="1059"/>
        <end position="1081"/>
    </location>
</feature>
<proteinExistence type="predicted"/>
<sequence>MMREELSTSADDELATTSTSQINGEPPPKKGILKRPSVVSDEKRDKLFPLPGFRPSPDRFPEKGTTRIPKLQVTWWEKNAVAFIGETSDENNTDSEHLMRDLGNGRREEEKPSRALQIRQTAILDSEDSDLNEQDLIAQFQTPDLDDAMSVTSSTCSSASAIVGRWWNGKDTRYVPHCQKKGCNHAHHDLQGEYITPTQRRNKELAQLKKELRQALSERDEKDKHLSDLRDKVKEIEIFNETQHTLAEGQKMMRKEQMEKEYIEREKKLLEKKHAVRVNQLIQETMTAREEAVKLTSRVAYLEEQLNPPRSDGETQTDEMEREFYLRHNPPDPSDPNQNGTLVSQTIQADPSTPLSIIATQPDLHSPSPMMIPLVTGDNKNQTIYCSQEALNHIQVINALIKKHFFFMKFKACQNEAFIWRNKAAQLEIVAKDQLVKIQQLEDVLQKAMEPPPEVSLKKSNFSFFILFQSHITMTPNAFIVEDVSHTNKEADSHNDPIIITDCTFEACQETKNLMKNEIENLRQTFSEAKFRIEELEEDANIFRRDLEKADDDRLKLEAALKDANDDIDSKAAEIVASLNTANRLQHEKDQMQRAISYMEERMQVYRNTIQDHHLVVTDEKMEDWRKTMSDPRYQVMHSKEVQTTLTSQQLSEHESDFLSTQQTLHDLQKEYSAKNTTLVDKFKEVEEILLAKTELVDALTKQLEDIRKEQTRELSLKQNERDQYKKSLEEMTLIAEKVPVLEAEILQLSKVSKTRNQKLVPQQSNFQDKNEIAARLKHDQEFFEDELAKLLNDSMNIKKERDDYLTEHIRANEAMIERLKLEISSLKKDLEDQKMQAHLQKAELEKKLLSSIDHVEQLQSKTNHSQRDVECQAIPRQINKYVGCKPNVKNKETTIEKGALFDENEERLRICKAELETTRRQVTVLQQKLVSIIQQQGSQKIKKRIAVVEDSNKNTVHSDDLDTKLREVELKNTELMERINSLEAERFVASSIEKSRIQKLVSEFDNLKQKLDNDMSNYSKEKQWLQWRISNLEKDNSELQKQIQPSLEKSQEALNKSNLRKTMSEPDFGDDMSTEGDGGSTNDSADFMVESVTAPVISLRSEQPFSQLADVLNLVRSDLEQVLTEIEEPEAAKTEEPQFSLETSTSILNDVLSEWVEDERKTLERQLKRSQEERTILKNKNNRMSKDLQVAMAELNVYRSEKPHKEDEPKILERSSSFSSFNHIKTENDTQKWKEKSGTLFREVNRIRQNLAEALEQNNELRYQLALARGERELSSCIEKDAQYPISPSLSYHTAHDGQRKDDIVIHEPQEPFQLGSSKASLSCSIMIRSNSLERKSQPREPSRQRSRSANRRPPISKDELTKREKRREMRLPKGVSRSSSVTSLYLTSKEQQKLPLMSASWHEKALENDLLDGDTDYDRRNIRVISLREKVGKLARENKDLSAKLTYFTASQPDSSKMLELEKETEELKTTVRDLLQRVSQATPNYDRQLKLLQDELDIRRQESAMYEKKITEIEDERKEMYLVMFKKGQQAANMELKEDKLMDAMTEDRVTLKFLHDAFYYYLLNRGDSQEHLSVSTGRR</sequence>
<organism evidence="4">
    <name type="scientific">Caenorhabditis remanei</name>
    <name type="common">Caenorhabditis vulgaris</name>
    <dbReference type="NCBI Taxonomy" id="31234"/>
    <lineage>
        <taxon>Eukaryota</taxon>
        <taxon>Metazoa</taxon>
        <taxon>Ecdysozoa</taxon>
        <taxon>Nematoda</taxon>
        <taxon>Chromadorea</taxon>
        <taxon>Rhabditida</taxon>
        <taxon>Rhabditina</taxon>
        <taxon>Rhabditomorpha</taxon>
        <taxon>Rhabditoidea</taxon>
        <taxon>Rhabditidae</taxon>
        <taxon>Peloderinae</taxon>
        <taxon>Caenorhabditis</taxon>
    </lineage>
</organism>
<feature type="coiled-coil region" evidence="1">
    <location>
        <begin position="1426"/>
        <end position="1480"/>
    </location>
</feature>
<evidence type="ECO:0000313" key="3">
    <source>
        <dbReference type="EMBL" id="EFO82445.1"/>
    </source>
</evidence>
<keyword evidence="1" id="KW-0175">Coiled coil</keyword>
<dbReference type="STRING" id="31234.E3LDZ5"/>
<evidence type="ECO:0000256" key="1">
    <source>
        <dbReference type="SAM" id="Coils"/>
    </source>
</evidence>
<feature type="coiled-coil region" evidence="1">
    <location>
        <begin position="774"/>
        <end position="862"/>
    </location>
</feature>
<dbReference type="InParanoid" id="E3LDZ5"/>
<gene>
    <name evidence="3" type="ORF">CRE_00239</name>
</gene>
<dbReference type="Proteomes" id="UP000008281">
    <property type="component" value="Unassembled WGS sequence"/>
</dbReference>
<dbReference type="eggNOG" id="ENOG502QPKS">
    <property type="taxonomic scope" value="Eukaryota"/>
</dbReference>
<reference evidence="3" key="1">
    <citation type="submission" date="2007-07" db="EMBL/GenBank/DDBJ databases">
        <title>PCAP assembly of the Caenorhabditis remanei genome.</title>
        <authorList>
            <consortium name="The Caenorhabditis remanei Sequencing Consortium"/>
            <person name="Wilson R.K."/>
        </authorList>
    </citation>
    <scope>NUCLEOTIDE SEQUENCE [LARGE SCALE GENOMIC DNA]</scope>
    <source>
        <strain evidence="3">PB4641</strain>
    </source>
</reference>
<evidence type="ECO:0000256" key="2">
    <source>
        <dbReference type="SAM" id="MobiDB-lite"/>
    </source>
</evidence>
<name>E3LDZ5_CAERE</name>